<gene>
    <name evidence="2" type="ORF">VNO77_10259</name>
</gene>
<evidence type="ECO:0000313" key="2">
    <source>
        <dbReference type="EMBL" id="KAK7351083.1"/>
    </source>
</evidence>
<sequence>MEKGEVVTMAEKLVPNMEAKMKVKPTEKMGGEQTKLWHKPKNGSIFPAKRKSVKQMMWDRVVGPNMGFKMGSPSFKSKGNNSVHPCSS</sequence>
<dbReference type="Proteomes" id="UP001367508">
    <property type="component" value="Unassembled WGS sequence"/>
</dbReference>
<accession>A0AAN9MGR5</accession>
<protein>
    <submittedName>
        <fullName evidence="2">Uncharacterized protein</fullName>
    </submittedName>
</protein>
<feature type="compositionally biased region" description="Polar residues" evidence="1">
    <location>
        <begin position="74"/>
        <end position="88"/>
    </location>
</feature>
<organism evidence="2 3">
    <name type="scientific">Canavalia gladiata</name>
    <name type="common">Sword bean</name>
    <name type="synonym">Dolichos gladiatus</name>
    <dbReference type="NCBI Taxonomy" id="3824"/>
    <lineage>
        <taxon>Eukaryota</taxon>
        <taxon>Viridiplantae</taxon>
        <taxon>Streptophyta</taxon>
        <taxon>Embryophyta</taxon>
        <taxon>Tracheophyta</taxon>
        <taxon>Spermatophyta</taxon>
        <taxon>Magnoliopsida</taxon>
        <taxon>eudicotyledons</taxon>
        <taxon>Gunneridae</taxon>
        <taxon>Pentapetalae</taxon>
        <taxon>rosids</taxon>
        <taxon>fabids</taxon>
        <taxon>Fabales</taxon>
        <taxon>Fabaceae</taxon>
        <taxon>Papilionoideae</taxon>
        <taxon>50 kb inversion clade</taxon>
        <taxon>NPAAA clade</taxon>
        <taxon>indigoferoid/millettioid clade</taxon>
        <taxon>Phaseoleae</taxon>
        <taxon>Canavalia</taxon>
    </lineage>
</organism>
<name>A0AAN9MGR5_CANGL</name>
<dbReference type="EMBL" id="JAYMYQ010000002">
    <property type="protein sequence ID" value="KAK7351083.1"/>
    <property type="molecule type" value="Genomic_DNA"/>
</dbReference>
<evidence type="ECO:0000313" key="3">
    <source>
        <dbReference type="Proteomes" id="UP001367508"/>
    </source>
</evidence>
<feature type="region of interest" description="Disordered" evidence="1">
    <location>
        <begin position="24"/>
        <end position="45"/>
    </location>
</feature>
<feature type="region of interest" description="Disordered" evidence="1">
    <location>
        <begin position="68"/>
        <end position="88"/>
    </location>
</feature>
<proteinExistence type="predicted"/>
<comment type="caution">
    <text evidence="2">The sequence shown here is derived from an EMBL/GenBank/DDBJ whole genome shotgun (WGS) entry which is preliminary data.</text>
</comment>
<dbReference type="AlphaFoldDB" id="A0AAN9MGR5"/>
<reference evidence="2 3" key="1">
    <citation type="submission" date="2024-01" db="EMBL/GenBank/DDBJ databases">
        <title>The genomes of 5 underutilized Papilionoideae crops provide insights into root nodulation and disease resistanc.</title>
        <authorList>
            <person name="Jiang F."/>
        </authorList>
    </citation>
    <scope>NUCLEOTIDE SEQUENCE [LARGE SCALE GENOMIC DNA]</scope>
    <source>
        <strain evidence="2">LVBAO_FW01</strain>
        <tissue evidence="2">Leaves</tissue>
    </source>
</reference>
<keyword evidence="3" id="KW-1185">Reference proteome</keyword>
<evidence type="ECO:0000256" key="1">
    <source>
        <dbReference type="SAM" id="MobiDB-lite"/>
    </source>
</evidence>